<organism evidence="1 2">
    <name type="scientific">Lasallia pustulata</name>
    <dbReference type="NCBI Taxonomy" id="136370"/>
    <lineage>
        <taxon>Eukaryota</taxon>
        <taxon>Fungi</taxon>
        <taxon>Dikarya</taxon>
        <taxon>Ascomycota</taxon>
        <taxon>Pezizomycotina</taxon>
        <taxon>Lecanoromycetes</taxon>
        <taxon>OSLEUM clade</taxon>
        <taxon>Umbilicariomycetidae</taxon>
        <taxon>Umbilicariales</taxon>
        <taxon>Umbilicariaceae</taxon>
        <taxon>Lasallia</taxon>
    </lineage>
</organism>
<dbReference type="OrthoDB" id="3468019at2759"/>
<evidence type="ECO:0000313" key="1">
    <source>
        <dbReference type="EMBL" id="KAA6407904.1"/>
    </source>
</evidence>
<dbReference type="PANTHER" id="PTHR39401">
    <property type="entry name" value="SNOAL-LIKE DOMAIN-CONTAINING PROTEIN"/>
    <property type="match status" value="1"/>
</dbReference>
<sequence>MSQYTSQYPDVPVDSALRKYFEEFYKASDTPEAHEKHVNHFRDDATMIMASKMVKGRSILNMPKSMWEHVASRSHKPEKIFPFGPNADEVLMFGTVSYGLKNRKSNEITWAARAHLVKDGAEWKMDYYQVYLNDAAQNASK</sequence>
<evidence type="ECO:0000313" key="2">
    <source>
        <dbReference type="Proteomes" id="UP000324767"/>
    </source>
</evidence>
<reference evidence="1 2" key="1">
    <citation type="submission" date="2019-09" db="EMBL/GenBank/DDBJ databases">
        <title>The hologenome of the rock-dwelling lichen Lasallia pustulata.</title>
        <authorList>
            <person name="Greshake Tzovaras B."/>
            <person name="Segers F."/>
            <person name="Bicker A."/>
            <person name="Dal Grande F."/>
            <person name="Otte J."/>
            <person name="Hankeln T."/>
            <person name="Schmitt I."/>
            <person name="Ebersberger I."/>
        </authorList>
    </citation>
    <scope>NUCLEOTIDE SEQUENCE [LARGE SCALE GENOMIC DNA]</scope>
    <source>
        <strain evidence="1">A1-1</strain>
    </source>
</reference>
<dbReference type="EMBL" id="VXIT01000015">
    <property type="protein sequence ID" value="KAA6407904.1"/>
    <property type="molecule type" value="Genomic_DNA"/>
</dbReference>
<dbReference type="InterPro" id="IPR032710">
    <property type="entry name" value="NTF2-like_dom_sf"/>
</dbReference>
<proteinExistence type="predicted"/>
<dbReference type="Proteomes" id="UP000324767">
    <property type="component" value="Unassembled WGS sequence"/>
</dbReference>
<protein>
    <submittedName>
        <fullName evidence="1">Uncharacterized protein</fullName>
    </submittedName>
</protein>
<name>A0A5M8PGC9_9LECA</name>
<dbReference type="AlphaFoldDB" id="A0A5M8PGC9"/>
<dbReference type="PANTHER" id="PTHR39401:SF1">
    <property type="entry name" value="SNOAL-LIKE DOMAIN-CONTAINING PROTEIN"/>
    <property type="match status" value="1"/>
</dbReference>
<comment type="caution">
    <text evidence="1">The sequence shown here is derived from an EMBL/GenBank/DDBJ whole genome shotgun (WGS) entry which is preliminary data.</text>
</comment>
<accession>A0A5M8PGC9</accession>
<dbReference type="SUPFAM" id="SSF54427">
    <property type="entry name" value="NTF2-like"/>
    <property type="match status" value="1"/>
</dbReference>
<gene>
    <name evidence="1" type="ORF">FRX48_08255</name>
</gene>